<evidence type="ECO:0000256" key="1">
    <source>
        <dbReference type="ARBA" id="ARBA00023002"/>
    </source>
</evidence>
<evidence type="ECO:0000313" key="3">
    <source>
        <dbReference type="Proteomes" id="UP000240717"/>
    </source>
</evidence>
<dbReference type="RefSeq" id="WP_107532971.1">
    <property type="nucleotide sequence ID" value="NZ_PZEV01000019.1"/>
</dbReference>
<dbReference type="STRING" id="1194526.A284_11535"/>
<keyword evidence="1" id="KW-0560">Oxidoreductase</keyword>
<dbReference type="Pfam" id="PF13738">
    <property type="entry name" value="Pyr_redox_3"/>
    <property type="match status" value="1"/>
</dbReference>
<name>A0A2T4Q0A2_STAWA</name>
<evidence type="ECO:0000313" key="2">
    <source>
        <dbReference type="EMBL" id="PTI50992.1"/>
    </source>
</evidence>
<dbReference type="PANTHER" id="PTHR43539:SF89">
    <property type="entry name" value="NAD(P)-BINDING DOMAIN-CONTAINING PROTEIN"/>
    <property type="match status" value="1"/>
</dbReference>
<dbReference type="SUPFAM" id="SSF51905">
    <property type="entry name" value="FAD/NAD(P)-binding domain"/>
    <property type="match status" value="1"/>
</dbReference>
<organism evidence="2 3">
    <name type="scientific">Staphylococcus warneri</name>
    <dbReference type="NCBI Taxonomy" id="1292"/>
    <lineage>
        <taxon>Bacteria</taxon>
        <taxon>Bacillati</taxon>
        <taxon>Bacillota</taxon>
        <taxon>Bacilli</taxon>
        <taxon>Bacillales</taxon>
        <taxon>Staphylococcaceae</taxon>
        <taxon>Staphylococcus</taxon>
    </lineage>
</organism>
<dbReference type="InterPro" id="IPR050982">
    <property type="entry name" value="Auxin_biosynth/cation_transpt"/>
</dbReference>
<dbReference type="AlphaFoldDB" id="A0A2T4Q0A2"/>
<dbReference type="GO" id="GO:0004497">
    <property type="term" value="F:monooxygenase activity"/>
    <property type="evidence" value="ECO:0007669"/>
    <property type="project" value="TreeGrafter"/>
</dbReference>
<dbReference type="PRINTS" id="PR00368">
    <property type="entry name" value="FADPNR"/>
</dbReference>
<dbReference type="Gene3D" id="3.50.50.60">
    <property type="entry name" value="FAD/NAD(P)-binding domain"/>
    <property type="match status" value="2"/>
</dbReference>
<gene>
    <name evidence="2" type="ORF">BU085_06860</name>
</gene>
<dbReference type="PANTHER" id="PTHR43539">
    <property type="entry name" value="FLAVIN-BINDING MONOOXYGENASE-LIKE PROTEIN (AFU_ORTHOLOGUE AFUA_4G09220)"/>
    <property type="match status" value="1"/>
</dbReference>
<comment type="caution">
    <text evidence="2">The sequence shown here is derived from an EMBL/GenBank/DDBJ whole genome shotgun (WGS) entry which is preliminary data.</text>
</comment>
<accession>A0A2T4Q0A2</accession>
<dbReference type="GO" id="GO:0050660">
    <property type="term" value="F:flavin adenine dinucleotide binding"/>
    <property type="evidence" value="ECO:0007669"/>
    <property type="project" value="TreeGrafter"/>
</dbReference>
<reference evidence="2 3" key="1">
    <citation type="journal article" date="2016" name="Front. Microbiol.">
        <title>Comprehensive Phylogenetic Analysis of Bovine Non-aureus Staphylococci Species Based on Whole-Genome Sequencing.</title>
        <authorList>
            <person name="Naushad S."/>
            <person name="Barkema H.W."/>
            <person name="Luby C."/>
            <person name="Condas L.A."/>
            <person name="Nobrega D.B."/>
            <person name="Carson D.A."/>
            <person name="De Buck J."/>
        </authorList>
    </citation>
    <scope>NUCLEOTIDE SEQUENCE [LARGE SCALE GENOMIC DNA]</scope>
    <source>
        <strain evidence="2 3">SNUC 2993</strain>
    </source>
</reference>
<dbReference type="EMBL" id="PZEV01000019">
    <property type="protein sequence ID" value="PTI50992.1"/>
    <property type="molecule type" value="Genomic_DNA"/>
</dbReference>
<dbReference type="InterPro" id="IPR036188">
    <property type="entry name" value="FAD/NAD-bd_sf"/>
</dbReference>
<proteinExistence type="predicted"/>
<dbReference type="PRINTS" id="PR00469">
    <property type="entry name" value="PNDRDTASEII"/>
</dbReference>
<sequence length="369" mass="41579">MQQHRKVVIIGAGAAGIGMAITLKDFGIDDCLILEKEEIGSSFKQWPKSTRTITPSFTSNGFGMPDMNAISKETSPAFTFNQEHVSGETYAKYLEVVAYHYGISIQTNTAVTQVSMEEGLYFIKTTQGDYIADYIFVATGDFQFPNKPFKYGIHYSEVTDFNEFNKGDYVVIGGNESGFDAAIQLAKNQSTISLYTRTTGLNDEDADPSVRLSPYTHQRLSQVIQQGALIEMNVHYSVSEINYQDGKYYIYFENGHEVQTVNEPILATGFDVTQNPIVQELFETTKQDVKLTLQDESTRYPNIFLIGATVENDHAKLCYIYKFRARFAVLAHEIAQREGLPVNHQVIESYQKNQMYLDDYTCCDVACSC</sequence>
<dbReference type="Proteomes" id="UP000240717">
    <property type="component" value="Unassembled WGS sequence"/>
</dbReference>
<protein>
    <submittedName>
        <fullName evidence="2">Pyridine nucleotide-disulfide oxidoreductase</fullName>
    </submittedName>
</protein>